<gene>
    <name evidence="2" type="ORF">CJ235_01245</name>
</gene>
<dbReference type="RefSeq" id="WP_070502997.1">
    <property type="nucleotide sequence ID" value="NZ_CP022096.2"/>
</dbReference>
<organism evidence="2 3">
    <name type="scientific">Staphylococcus pettenkoferi</name>
    <dbReference type="NCBI Taxonomy" id="170573"/>
    <lineage>
        <taxon>Bacteria</taxon>
        <taxon>Bacillati</taxon>
        <taxon>Bacillota</taxon>
        <taxon>Bacilli</taxon>
        <taxon>Bacillales</taxon>
        <taxon>Staphylococcaceae</taxon>
        <taxon>Staphylococcus</taxon>
    </lineage>
</organism>
<dbReference type="AlphaFoldDB" id="A0A1Z3U3W1"/>
<dbReference type="NCBIfam" id="TIGR04449">
    <property type="entry name" value="halocin_C8_dom"/>
    <property type="match status" value="1"/>
</dbReference>
<dbReference type="InterPro" id="IPR031033">
    <property type="entry name" value="Halocin_C8_dom"/>
</dbReference>
<dbReference type="NCBIfam" id="NF040679">
    <property type="entry name" value="halocin_of_epi"/>
    <property type="match status" value="1"/>
</dbReference>
<name>A0A1Z3U3W1_9STAP</name>
<sequence>MKKSFLLLLSFFVILSLCIPLNHESASASTNDVNKPDSNVDSKTKQRIIEKIKKSDVYQKHANSTSINSIKDNNIIVHLDKGENTNVYSVNYVFGKKLAKQNKNLAMIELKYNEANKKVFYDHMMYSKFVKHDNKKFINMKGVLNDKPYYEFNIDQNGQYYDENFKTTTKNKIEEDSYKNLPPKERGWCEWAVGALCGTGGAGGCWAAAAALGITTGWGGFSLATICGLITSLGCTGATNYICK</sequence>
<dbReference type="EMBL" id="PNGG01000001">
    <property type="protein sequence ID" value="PMC20325.1"/>
    <property type="molecule type" value="Genomic_DNA"/>
</dbReference>
<feature type="chain" id="PRO_5030038436" evidence="1">
    <location>
        <begin position="29"/>
        <end position="244"/>
    </location>
</feature>
<dbReference type="Proteomes" id="UP000235748">
    <property type="component" value="Unassembled WGS sequence"/>
</dbReference>
<dbReference type="KEGG" id="spet:CEP67_11920"/>
<comment type="caution">
    <text evidence="2">The sequence shown here is derived from an EMBL/GenBank/DDBJ whole genome shotgun (WGS) entry which is preliminary data.</text>
</comment>
<reference evidence="2 3" key="1">
    <citation type="submission" date="2017-09" db="EMBL/GenBank/DDBJ databases">
        <title>Bacterial strain isolated from the female urinary microbiota.</title>
        <authorList>
            <person name="Thomas-White K."/>
            <person name="Kumar N."/>
            <person name="Forster S."/>
            <person name="Putonti C."/>
            <person name="Lawley T."/>
            <person name="Wolfe A.J."/>
        </authorList>
    </citation>
    <scope>NUCLEOTIDE SEQUENCE [LARGE SCALE GENOMIC DNA]</scope>
    <source>
        <strain evidence="2 3">UMB0834</strain>
    </source>
</reference>
<keyword evidence="1" id="KW-0732">Signal</keyword>
<evidence type="ECO:0000313" key="3">
    <source>
        <dbReference type="Proteomes" id="UP000235748"/>
    </source>
</evidence>
<feature type="signal peptide" evidence="1">
    <location>
        <begin position="1"/>
        <end position="28"/>
    </location>
</feature>
<protein>
    <submittedName>
        <fullName evidence="2">Uncharacterized protein</fullName>
    </submittedName>
</protein>
<evidence type="ECO:0000313" key="2">
    <source>
        <dbReference type="EMBL" id="PMC20325.1"/>
    </source>
</evidence>
<evidence type="ECO:0000256" key="1">
    <source>
        <dbReference type="SAM" id="SignalP"/>
    </source>
</evidence>
<accession>A0A1Z3U3W1</accession>
<proteinExistence type="predicted"/>
<dbReference type="GeneID" id="42044544"/>